<name>A0A8E2I3R0_9BACI</name>
<dbReference type="InterPro" id="IPR025906">
    <property type="entry name" value="YjfB_motility"/>
</dbReference>
<gene>
    <name evidence="1" type="ORF">BWZ43_22345</name>
</gene>
<dbReference type="GeneID" id="79870743"/>
<evidence type="ECO:0000313" key="1">
    <source>
        <dbReference type="EMBL" id="OOP66182.1"/>
    </source>
</evidence>
<accession>A0A8E2I3R0</accession>
<dbReference type="RefSeq" id="WP_071977802.1">
    <property type="nucleotide sequence ID" value="NZ_BOQX01000014.1"/>
</dbReference>
<dbReference type="EMBL" id="MTLA01000356">
    <property type="protein sequence ID" value="OOP66182.1"/>
    <property type="molecule type" value="Genomic_DNA"/>
</dbReference>
<reference evidence="1 2" key="1">
    <citation type="submission" date="2017-01" db="EMBL/GenBank/DDBJ databases">
        <title>Draft genome sequence of Bacillus oleronius.</title>
        <authorList>
            <person name="Allam M."/>
        </authorList>
    </citation>
    <scope>NUCLEOTIDE SEQUENCE [LARGE SCALE GENOMIC DNA]</scope>
    <source>
        <strain evidence="1 2">DSM 9356</strain>
    </source>
</reference>
<organism evidence="1 2">
    <name type="scientific">Heyndrickxia oleronia</name>
    <dbReference type="NCBI Taxonomy" id="38875"/>
    <lineage>
        <taxon>Bacteria</taxon>
        <taxon>Bacillati</taxon>
        <taxon>Bacillota</taxon>
        <taxon>Bacilli</taxon>
        <taxon>Bacillales</taxon>
        <taxon>Bacillaceae</taxon>
        <taxon>Heyndrickxia</taxon>
    </lineage>
</organism>
<sequence>MDIAAMSIGMHQAQLQQNISLALTKKVMDQSETQMEGLVQLLQTSAPAPHPTTGNTIDISI</sequence>
<dbReference type="Pfam" id="PF14070">
    <property type="entry name" value="YjfB_motility"/>
    <property type="match status" value="1"/>
</dbReference>
<keyword evidence="2" id="KW-1185">Reference proteome</keyword>
<proteinExistence type="predicted"/>
<dbReference type="AlphaFoldDB" id="A0A8E2I3R0"/>
<comment type="caution">
    <text evidence="1">The sequence shown here is derived from an EMBL/GenBank/DDBJ whole genome shotgun (WGS) entry which is preliminary data.</text>
</comment>
<protein>
    <submittedName>
        <fullName evidence="1">Uncharacterized protein</fullName>
    </submittedName>
</protein>
<dbReference type="Proteomes" id="UP000189761">
    <property type="component" value="Unassembled WGS sequence"/>
</dbReference>
<evidence type="ECO:0000313" key="2">
    <source>
        <dbReference type="Proteomes" id="UP000189761"/>
    </source>
</evidence>